<evidence type="ECO:0000313" key="2">
    <source>
        <dbReference type="EMBL" id="JAD42739.1"/>
    </source>
</evidence>
<sequence>MVSETTGQGLWQEPDQHSSSAAGHRRLRAGTSNDEDCGRYLGVGVNLDRTEIKIDEDSRIGESVLRLSFSFLLSASAAWIYHLRRLAPPVGTSSLSSFSRLSPCARAGGAGDEKGSVPQRQLVAGHRQGNGSRRQ</sequence>
<protein>
    <submittedName>
        <fullName evidence="2">Uncharacterized protein</fullName>
    </submittedName>
</protein>
<reference evidence="2" key="1">
    <citation type="submission" date="2014-09" db="EMBL/GenBank/DDBJ databases">
        <authorList>
            <person name="Magalhaes I.L.F."/>
            <person name="Oliveira U."/>
            <person name="Santos F.R."/>
            <person name="Vidigal T.H.D.A."/>
            <person name="Brescovit A.D."/>
            <person name="Santos A.J."/>
        </authorList>
    </citation>
    <scope>NUCLEOTIDE SEQUENCE</scope>
    <source>
        <tissue evidence="2">Shoot tissue taken approximately 20 cm above the soil surface</tissue>
    </source>
</reference>
<proteinExistence type="predicted"/>
<dbReference type="AlphaFoldDB" id="A0A0A8ZTJ4"/>
<organism evidence="2">
    <name type="scientific">Arundo donax</name>
    <name type="common">Giant reed</name>
    <name type="synonym">Donax arundinaceus</name>
    <dbReference type="NCBI Taxonomy" id="35708"/>
    <lineage>
        <taxon>Eukaryota</taxon>
        <taxon>Viridiplantae</taxon>
        <taxon>Streptophyta</taxon>
        <taxon>Embryophyta</taxon>
        <taxon>Tracheophyta</taxon>
        <taxon>Spermatophyta</taxon>
        <taxon>Magnoliopsida</taxon>
        <taxon>Liliopsida</taxon>
        <taxon>Poales</taxon>
        <taxon>Poaceae</taxon>
        <taxon>PACMAD clade</taxon>
        <taxon>Arundinoideae</taxon>
        <taxon>Arundineae</taxon>
        <taxon>Arundo</taxon>
    </lineage>
</organism>
<accession>A0A0A8ZTJ4</accession>
<feature type="region of interest" description="Disordered" evidence="1">
    <location>
        <begin position="105"/>
        <end position="135"/>
    </location>
</feature>
<dbReference type="EMBL" id="GBRH01255156">
    <property type="protein sequence ID" value="JAD42739.1"/>
    <property type="molecule type" value="Transcribed_RNA"/>
</dbReference>
<evidence type="ECO:0000256" key="1">
    <source>
        <dbReference type="SAM" id="MobiDB-lite"/>
    </source>
</evidence>
<reference evidence="2" key="2">
    <citation type="journal article" date="2015" name="Data Brief">
        <title>Shoot transcriptome of the giant reed, Arundo donax.</title>
        <authorList>
            <person name="Barrero R.A."/>
            <person name="Guerrero F.D."/>
            <person name="Moolhuijzen P."/>
            <person name="Goolsby J.A."/>
            <person name="Tidwell J."/>
            <person name="Bellgard S.E."/>
            <person name="Bellgard M.I."/>
        </authorList>
    </citation>
    <scope>NUCLEOTIDE SEQUENCE</scope>
    <source>
        <tissue evidence="2">Shoot tissue taken approximately 20 cm above the soil surface</tissue>
    </source>
</reference>
<feature type="region of interest" description="Disordered" evidence="1">
    <location>
        <begin position="1"/>
        <end position="35"/>
    </location>
</feature>
<name>A0A0A8ZTJ4_ARUDO</name>